<dbReference type="Pfam" id="PF00834">
    <property type="entry name" value="Ribul_P_3_epim"/>
    <property type="match status" value="1"/>
</dbReference>
<dbReference type="InterPro" id="IPR013785">
    <property type="entry name" value="Aldolase_TIM"/>
</dbReference>
<dbReference type="PANTHER" id="PTHR11749">
    <property type="entry name" value="RIBULOSE-5-PHOSPHATE-3-EPIMERASE"/>
    <property type="match status" value="1"/>
</dbReference>
<dbReference type="SUPFAM" id="SSF51366">
    <property type="entry name" value="Ribulose-phoshate binding barrel"/>
    <property type="match status" value="1"/>
</dbReference>
<dbReference type="GO" id="GO:0016857">
    <property type="term" value="F:racemase and epimerase activity, acting on carbohydrates and derivatives"/>
    <property type="evidence" value="ECO:0007669"/>
    <property type="project" value="InterPro"/>
</dbReference>
<dbReference type="Gene3D" id="3.20.20.70">
    <property type="entry name" value="Aldolase class I"/>
    <property type="match status" value="1"/>
</dbReference>
<evidence type="ECO:0000256" key="2">
    <source>
        <dbReference type="ARBA" id="ARBA00023235"/>
    </source>
</evidence>
<keyword evidence="1" id="KW-0479">Metal-binding</keyword>
<dbReference type="InterPro" id="IPR011060">
    <property type="entry name" value="RibuloseP-bd_barrel"/>
</dbReference>
<dbReference type="Proteomes" id="UP000177027">
    <property type="component" value="Unassembled WGS sequence"/>
</dbReference>
<dbReference type="EMBL" id="MFZS01000034">
    <property type="protein sequence ID" value="OGK28643.1"/>
    <property type="molecule type" value="Genomic_DNA"/>
</dbReference>
<proteinExistence type="predicted"/>
<reference evidence="3 4" key="1">
    <citation type="journal article" date="2016" name="Nat. Commun.">
        <title>Thousands of microbial genomes shed light on interconnected biogeochemical processes in an aquifer system.</title>
        <authorList>
            <person name="Anantharaman K."/>
            <person name="Brown C.T."/>
            <person name="Hug L.A."/>
            <person name="Sharon I."/>
            <person name="Castelle C.J."/>
            <person name="Probst A.J."/>
            <person name="Thomas B.C."/>
            <person name="Singh A."/>
            <person name="Wilkins M.J."/>
            <person name="Karaoz U."/>
            <person name="Brodie E.L."/>
            <person name="Williams K.H."/>
            <person name="Hubbard S.S."/>
            <person name="Banfield J.F."/>
        </authorList>
    </citation>
    <scope>NUCLEOTIDE SEQUENCE [LARGE SCALE GENOMIC DNA]</scope>
</reference>
<dbReference type="GO" id="GO:0005975">
    <property type="term" value="P:carbohydrate metabolic process"/>
    <property type="evidence" value="ECO:0007669"/>
    <property type="project" value="InterPro"/>
</dbReference>
<dbReference type="GO" id="GO:0046872">
    <property type="term" value="F:metal ion binding"/>
    <property type="evidence" value="ECO:0007669"/>
    <property type="project" value="UniProtKB-KW"/>
</dbReference>
<sequence>MHIYPSVLEPNIKSLISYFPQIYPHFDHFQIDIADGKYVPDKTATLKEIITAVKEKRISLKNKTAEFHLMEENPAEDIALLNENAEMLNLTSIIFHLQPYQNNPSLSPLTSQLKFGLSLNPNESIKTHWKTIKSFPIIQLMTIVPGKQGTPFIPEVLDKITELRELGYKGKIILDGAMNDTTLPIVLSKKYLPDAICPGSYFKENTKERLEYLQTLLPSISPNTTSVLP</sequence>
<evidence type="ECO:0000313" key="4">
    <source>
        <dbReference type="Proteomes" id="UP000177027"/>
    </source>
</evidence>
<comment type="caution">
    <text evidence="3">The sequence shown here is derived from an EMBL/GenBank/DDBJ whole genome shotgun (WGS) entry which is preliminary data.</text>
</comment>
<protein>
    <submittedName>
        <fullName evidence="3">Uncharacterized protein</fullName>
    </submittedName>
</protein>
<organism evidence="3 4">
    <name type="scientific">Candidatus Roizmanbacteria bacterium RIFCSPHIGHO2_02_FULL_40_9</name>
    <dbReference type="NCBI Taxonomy" id="1802042"/>
    <lineage>
        <taxon>Bacteria</taxon>
        <taxon>Candidatus Roizmaniibacteriota</taxon>
    </lineage>
</organism>
<dbReference type="InterPro" id="IPR000056">
    <property type="entry name" value="Ribul_P_3_epim-like"/>
</dbReference>
<keyword evidence="2" id="KW-0413">Isomerase</keyword>
<name>A0A1F7HC56_9BACT</name>
<evidence type="ECO:0000313" key="3">
    <source>
        <dbReference type="EMBL" id="OGK28643.1"/>
    </source>
</evidence>
<evidence type="ECO:0000256" key="1">
    <source>
        <dbReference type="ARBA" id="ARBA00022723"/>
    </source>
</evidence>
<gene>
    <name evidence="3" type="ORF">A3D06_02015</name>
</gene>
<dbReference type="AlphaFoldDB" id="A0A1F7HC56"/>
<accession>A0A1F7HC56</accession>